<protein>
    <submittedName>
        <fullName evidence="3">Type II CAAX endopeptidase family protein</fullName>
    </submittedName>
</protein>
<dbReference type="Proteomes" id="UP001341820">
    <property type="component" value="Unassembled WGS sequence"/>
</dbReference>
<reference evidence="3 4" key="1">
    <citation type="submission" date="2023-03" db="EMBL/GenBank/DDBJ databases">
        <title>Bacillus Genome Sequencing.</title>
        <authorList>
            <person name="Dunlap C."/>
        </authorList>
    </citation>
    <scope>NUCLEOTIDE SEQUENCE [LARGE SCALE GENOMIC DNA]</scope>
    <source>
        <strain evidence="3 4">B-4107</strain>
    </source>
</reference>
<dbReference type="EMBL" id="JAROAS010000022">
    <property type="protein sequence ID" value="MED4128776.1"/>
    <property type="molecule type" value="Genomic_DNA"/>
</dbReference>
<gene>
    <name evidence="3" type="ORF">P5F74_11575</name>
</gene>
<keyword evidence="1" id="KW-0472">Membrane</keyword>
<evidence type="ECO:0000313" key="4">
    <source>
        <dbReference type="Proteomes" id="UP001341820"/>
    </source>
</evidence>
<feature type="transmembrane region" description="Helical" evidence="1">
    <location>
        <begin position="121"/>
        <end position="144"/>
    </location>
</feature>
<name>A0ABU6NLA1_9BACI</name>
<evidence type="ECO:0000313" key="3">
    <source>
        <dbReference type="EMBL" id="MED4128776.1"/>
    </source>
</evidence>
<organism evidence="3 4">
    <name type="scientific">Shouchella miscanthi</name>
    <dbReference type="NCBI Taxonomy" id="2598861"/>
    <lineage>
        <taxon>Bacteria</taxon>
        <taxon>Bacillati</taxon>
        <taxon>Bacillota</taxon>
        <taxon>Bacilli</taxon>
        <taxon>Bacillales</taxon>
        <taxon>Bacillaceae</taxon>
        <taxon>Shouchella</taxon>
    </lineage>
</organism>
<feature type="transmembrane region" description="Helical" evidence="1">
    <location>
        <begin position="51"/>
        <end position="72"/>
    </location>
</feature>
<keyword evidence="4" id="KW-1185">Reference proteome</keyword>
<keyword evidence="1" id="KW-0812">Transmembrane</keyword>
<feature type="transmembrane region" description="Helical" evidence="1">
    <location>
        <begin position="12"/>
        <end position="31"/>
    </location>
</feature>
<feature type="transmembrane region" description="Helical" evidence="1">
    <location>
        <begin position="156"/>
        <end position="187"/>
    </location>
</feature>
<dbReference type="RefSeq" id="WP_148297206.1">
    <property type="nucleotide sequence ID" value="NZ_JAROAS010000022.1"/>
</dbReference>
<sequence>MLTYEEKQLQWAIWQGFFLLILIGLGFVLVFRFGEMIPFLQSLFISEKYSLALQLPAGVAIGLLVGFVTLSLLKWTNTTLPENELADLLRTILSKPVGFVPVVIGAPLVEEFLFRGVFIGLFLDVVPTWILLLVNALLFMLVHVPQYKGMPILHGIIFFVGLLLAYLFIVTGALIVSILVHAVYNLVVGMAMRRMA</sequence>
<evidence type="ECO:0000256" key="1">
    <source>
        <dbReference type="SAM" id="Phobius"/>
    </source>
</evidence>
<dbReference type="InterPro" id="IPR052710">
    <property type="entry name" value="CAAX_protease"/>
</dbReference>
<evidence type="ECO:0000259" key="2">
    <source>
        <dbReference type="Pfam" id="PF02517"/>
    </source>
</evidence>
<dbReference type="PANTHER" id="PTHR36435">
    <property type="entry name" value="SLR1288 PROTEIN"/>
    <property type="match status" value="1"/>
</dbReference>
<accession>A0ABU6NLA1</accession>
<feature type="domain" description="CAAX prenyl protease 2/Lysostaphin resistance protein A-like" evidence="2">
    <location>
        <begin position="97"/>
        <end position="187"/>
    </location>
</feature>
<keyword evidence="1" id="KW-1133">Transmembrane helix</keyword>
<dbReference type="InterPro" id="IPR003675">
    <property type="entry name" value="Rce1/LyrA-like_dom"/>
</dbReference>
<comment type="caution">
    <text evidence="3">The sequence shown here is derived from an EMBL/GenBank/DDBJ whole genome shotgun (WGS) entry which is preliminary data.</text>
</comment>
<dbReference type="PANTHER" id="PTHR36435:SF1">
    <property type="entry name" value="CAAX AMINO TERMINAL PROTEASE FAMILY PROTEIN"/>
    <property type="match status" value="1"/>
</dbReference>
<proteinExistence type="predicted"/>
<dbReference type="Pfam" id="PF02517">
    <property type="entry name" value="Rce1-like"/>
    <property type="match status" value="1"/>
</dbReference>